<dbReference type="InterPro" id="IPR046806">
    <property type="entry name" value="MrpA_C/MbhE"/>
</dbReference>
<feature type="transmembrane region" description="Helical" evidence="1">
    <location>
        <begin position="76"/>
        <end position="93"/>
    </location>
</feature>
<reference evidence="4" key="1">
    <citation type="journal article" date="2019" name="Int. J. Syst. Evol. Microbiol.">
        <title>The Global Catalogue of Microorganisms (GCM) 10K type strain sequencing project: providing services to taxonomists for standard genome sequencing and annotation.</title>
        <authorList>
            <consortium name="The Broad Institute Genomics Platform"/>
            <consortium name="The Broad Institute Genome Sequencing Center for Infectious Disease"/>
            <person name="Wu L."/>
            <person name="Ma J."/>
        </authorList>
    </citation>
    <scope>NUCLEOTIDE SEQUENCE [LARGE SCALE GENOMIC DNA]</scope>
    <source>
        <strain evidence="4">KCTC 52042</strain>
    </source>
</reference>
<accession>A0ABW5JKA4</accession>
<organism evidence="3 4">
    <name type="scientific">Gracilimonas halophila</name>
    <dbReference type="NCBI Taxonomy" id="1834464"/>
    <lineage>
        <taxon>Bacteria</taxon>
        <taxon>Pseudomonadati</taxon>
        <taxon>Balneolota</taxon>
        <taxon>Balneolia</taxon>
        <taxon>Balneolales</taxon>
        <taxon>Balneolaceae</taxon>
        <taxon>Gracilimonas</taxon>
    </lineage>
</organism>
<proteinExistence type="predicted"/>
<dbReference type="RefSeq" id="WP_390302991.1">
    <property type="nucleotide sequence ID" value="NZ_JBHULI010000025.1"/>
</dbReference>
<dbReference type="Proteomes" id="UP001597460">
    <property type="component" value="Unassembled WGS sequence"/>
</dbReference>
<keyword evidence="1" id="KW-0812">Transmembrane</keyword>
<protein>
    <submittedName>
        <fullName evidence="3">Hydrogen gas-evolving membrane-bound hydrogenase subunit E</fullName>
    </submittedName>
</protein>
<evidence type="ECO:0000259" key="2">
    <source>
        <dbReference type="Pfam" id="PF20501"/>
    </source>
</evidence>
<evidence type="ECO:0000313" key="4">
    <source>
        <dbReference type="Proteomes" id="UP001597460"/>
    </source>
</evidence>
<dbReference type="Pfam" id="PF20501">
    <property type="entry name" value="MbhE"/>
    <property type="match status" value="1"/>
</dbReference>
<keyword evidence="1" id="KW-1133">Transmembrane helix</keyword>
<dbReference type="InterPro" id="IPR050616">
    <property type="entry name" value="CPA3_Na-H_Antiporter_A"/>
</dbReference>
<feature type="domain" description="MrpA C-terminal/MbhE" evidence="2">
    <location>
        <begin position="46"/>
        <end position="95"/>
    </location>
</feature>
<dbReference type="PANTHER" id="PTHR43373:SF1">
    <property type="entry name" value="NA(+)_H(+) ANTIPORTER SUBUNIT A"/>
    <property type="match status" value="1"/>
</dbReference>
<comment type="caution">
    <text evidence="3">The sequence shown here is derived from an EMBL/GenBank/DDBJ whole genome shotgun (WGS) entry which is preliminary data.</text>
</comment>
<dbReference type="EMBL" id="JBHULI010000025">
    <property type="protein sequence ID" value="MFD2533178.1"/>
    <property type="molecule type" value="Genomic_DNA"/>
</dbReference>
<name>A0ABW5JKA4_9BACT</name>
<sequence length="106" mass="11925">MKYLKLLLIIAFTLVLLFAAADLPYRGDADNQMNQEVSMTGTPVPGNYYIQEAYNDAHTPNIVTVILGDYRSIDTLGEQIVIFTAGLIVFLLLRNRKEEEGEDNDK</sequence>
<evidence type="ECO:0000313" key="3">
    <source>
        <dbReference type="EMBL" id="MFD2533178.1"/>
    </source>
</evidence>
<gene>
    <name evidence="3" type="primary">mbhE</name>
    <name evidence="3" type="ORF">ACFSVN_12060</name>
</gene>
<dbReference type="PANTHER" id="PTHR43373">
    <property type="entry name" value="NA(+)/H(+) ANTIPORTER SUBUNIT"/>
    <property type="match status" value="1"/>
</dbReference>
<keyword evidence="4" id="KW-1185">Reference proteome</keyword>
<evidence type="ECO:0000256" key="1">
    <source>
        <dbReference type="SAM" id="Phobius"/>
    </source>
</evidence>
<keyword evidence="1" id="KW-0472">Membrane</keyword>